<feature type="region of interest" description="Disordered" evidence="2">
    <location>
        <begin position="758"/>
        <end position="806"/>
    </location>
</feature>
<comment type="caution">
    <text evidence="5">The sequence shown here is derived from an EMBL/GenBank/DDBJ whole genome shotgun (WGS) entry which is preliminary data.</text>
</comment>
<dbReference type="Gene3D" id="1.10.510.10">
    <property type="entry name" value="Transferase(Phosphotransferase) domain 1"/>
    <property type="match status" value="1"/>
</dbReference>
<dbReference type="Proteomes" id="UP000835052">
    <property type="component" value="Unassembled WGS sequence"/>
</dbReference>
<dbReference type="GO" id="GO:0005524">
    <property type="term" value="F:ATP binding"/>
    <property type="evidence" value="ECO:0007669"/>
    <property type="project" value="InterPro"/>
</dbReference>
<evidence type="ECO:0000256" key="2">
    <source>
        <dbReference type="SAM" id="MobiDB-lite"/>
    </source>
</evidence>
<dbReference type="PANTHER" id="PTHR12984">
    <property type="entry name" value="SCY1-RELATED S/T PROTEIN KINASE-LIKE"/>
    <property type="match status" value="1"/>
</dbReference>
<evidence type="ECO:0000256" key="1">
    <source>
        <dbReference type="ARBA" id="ARBA00038349"/>
    </source>
</evidence>
<evidence type="ECO:0000313" key="5">
    <source>
        <dbReference type="EMBL" id="CAD6186095.1"/>
    </source>
</evidence>
<feature type="compositionally biased region" description="Basic and acidic residues" evidence="2">
    <location>
        <begin position="761"/>
        <end position="778"/>
    </location>
</feature>
<dbReference type="InterPro" id="IPR051177">
    <property type="entry name" value="CIK-Related_Protein"/>
</dbReference>
<dbReference type="InterPro" id="IPR011989">
    <property type="entry name" value="ARM-like"/>
</dbReference>
<evidence type="ECO:0000313" key="6">
    <source>
        <dbReference type="Proteomes" id="UP000835052"/>
    </source>
</evidence>
<name>A0A8S1GR31_9PELO</name>
<dbReference type="InterPro" id="IPR000719">
    <property type="entry name" value="Prot_kinase_dom"/>
</dbReference>
<accession>A0A8S1GR31</accession>
<dbReference type="SUPFAM" id="SSF48371">
    <property type="entry name" value="ARM repeat"/>
    <property type="match status" value="1"/>
</dbReference>
<dbReference type="GO" id="GO:0004672">
    <property type="term" value="F:protein kinase activity"/>
    <property type="evidence" value="ECO:0007669"/>
    <property type="project" value="InterPro"/>
</dbReference>
<evidence type="ECO:0000259" key="4">
    <source>
        <dbReference type="PROSITE" id="PS50011"/>
    </source>
</evidence>
<dbReference type="EMBL" id="CAJGYM010000004">
    <property type="protein sequence ID" value="CAD6186095.1"/>
    <property type="molecule type" value="Genomic_DNA"/>
</dbReference>
<dbReference type="InterPro" id="IPR011009">
    <property type="entry name" value="Kinase-like_dom_sf"/>
</dbReference>
<evidence type="ECO:0000256" key="3">
    <source>
        <dbReference type="SAM" id="Phobius"/>
    </source>
</evidence>
<organism evidence="5 6">
    <name type="scientific">Caenorhabditis auriculariae</name>
    <dbReference type="NCBI Taxonomy" id="2777116"/>
    <lineage>
        <taxon>Eukaryota</taxon>
        <taxon>Metazoa</taxon>
        <taxon>Ecdysozoa</taxon>
        <taxon>Nematoda</taxon>
        <taxon>Chromadorea</taxon>
        <taxon>Rhabditida</taxon>
        <taxon>Rhabditina</taxon>
        <taxon>Rhabditomorpha</taxon>
        <taxon>Rhabditoidea</taxon>
        <taxon>Rhabditidae</taxon>
        <taxon>Peloderinae</taxon>
        <taxon>Caenorhabditis</taxon>
    </lineage>
</organism>
<proteinExistence type="inferred from homology"/>
<dbReference type="SUPFAM" id="SSF56112">
    <property type="entry name" value="Protein kinase-like (PK-like)"/>
    <property type="match status" value="1"/>
</dbReference>
<feature type="transmembrane region" description="Helical" evidence="3">
    <location>
        <begin position="59"/>
        <end position="84"/>
    </location>
</feature>
<dbReference type="PROSITE" id="PS50011">
    <property type="entry name" value="PROTEIN_KINASE_DOM"/>
    <property type="match status" value="1"/>
</dbReference>
<feature type="domain" description="Protein kinase" evidence="4">
    <location>
        <begin position="158"/>
        <end position="428"/>
    </location>
</feature>
<keyword evidence="3" id="KW-1133">Transmembrane helix</keyword>
<keyword evidence="3" id="KW-0472">Membrane</keyword>
<keyword evidence="6" id="KW-1185">Reference proteome</keyword>
<keyword evidence="3" id="KW-0812">Transmembrane</keyword>
<dbReference type="OrthoDB" id="79687at2759"/>
<dbReference type="InterPro" id="IPR016024">
    <property type="entry name" value="ARM-type_fold"/>
</dbReference>
<dbReference type="AlphaFoldDB" id="A0A8S1GR31"/>
<dbReference type="PANTHER" id="PTHR12984:SF16">
    <property type="entry name" value="BLACK MATCH, ISOFORM H"/>
    <property type="match status" value="1"/>
</dbReference>
<dbReference type="Pfam" id="PF00069">
    <property type="entry name" value="Pkinase"/>
    <property type="match status" value="1"/>
</dbReference>
<feature type="region of interest" description="Disordered" evidence="2">
    <location>
        <begin position="840"/>
        <end position="875"/>
    </location>
</feature>
<gene>
    <name evidence="5" type="ORF">CAUJ_LOCUS2014</name>
</gene>
<dbReference type="Gene3D" id="1.25.10.10">
    <property type="entry name" value="Leucine-rich Repeat Variant"/>
    <property type="match status" value="1"/>
</dbReference>
<protein>
    <recommendedName>
        <fullName evidence="4">Protein kinase domain-containing protein</fullName>
    </recommendedName>
</protein>
<sequence length="893" mass="101324">MVQRLWRCSQRGPDVFQATTVTQERSDSIKNVIRPSLNCSNKQFVASLPFSPYLRQESYFSFFVVVVFFYLFVSHEDVVVWLRLHFFGGLLPQRDRGTLNHSKCGYGDFKWNFLLFQIDRPSRHRSSHLLDLEMDLSRSKRTSKSSIFGSNVAIGVFFNARSQFGDKEASVLVFLTRKTNNIKAPPRIGRMNKFALSDLIKYEVNQLCALIHPRILHTQHGLEDSKDFMAFATEMIYSSLDTVVTEETVDRLETKLGVLQIIDGLSYLHNSAKILHGNLTPAAIYVTNTRLWKIAGFMFAVSAKEPNSYPCFPWTKKLPPCLQPDLDFLAPEYLAANQHTVTCAADVFSLGVLICWIYAGGKKLIDAKNNLETYQIICGQLNEALNCISEELGPNLKDSLSKVLSLEVDVRPTVQLLSLIKHFDDPALSALRQLDDISQVFDPSQKSHFLSHTLHAALPNVPEIVWFTRVLPRFNEQLFDSVELCSAIAKPLFFMLEHCESHNIHKLRTWMRKIMDQTSQKSLRAFVLENMSVLFRRLSDDLVEDKCMDLIVHSLKSDDTSVQSSAIRGLPHVADYLPLSFINKKLMPAFMCLPPYLHDNVPRQLDLLATLAQLSDRCDNASLQQLMQCVSLCSAHHPVIIHAKSRIVQRIVTRDPVRMRDAQQVCVHLLNPLVIGLSCRELSSAHFDDVMSSVRILLDVVEQLRYENDDRQQQQQHLGLGRLGNRRVSMSSTNLPRVMISAARPSFSSDSRKMSFLSADGRLEDRGRRESRDSRGSLESDMSIRIASGNGSDISDDSVHSGNSARGRRQSWLENYGHSVSLEQNSSFLETGLRGMDRNLSFKRGARASERRARTRSPNGELDARQPPARPNSFTNLGHNLVLTYKTLWNKDH</sequence>
<reference evidence="5" key="1">
    <citation type="submission" date="2020-10" db="EMBL/GenBank/DDBJ databases">
        <authorList>
            <person name="Kikuchi T."/>
        </authorList>
    </citation>
    <scope>NUCLEOTIDE SEQUENCE</scope>
    <source>
        <strain evidence="5">NKZ352</strain>
    </source>
</reference>
<comment type="similarity">
    <text evidence="1">Belongs to the protein kinase superfamily.</text>
</comment>
<dbReference type="SMART" id="SM00220">
    <property type="entry name" value="S_TKc"/>
    <property type="match status" value="1"/>
</dbReference>